<reference evidence="6" key="1">
    <citation type="submission" date="2014-02" db="EMBL/GenBank/DDBJ databases">
        <title>Complete genome sequence and comparative genomic analysis of the nitrogen-fixing bacterium Leptospirillum ferriphilum YSK.</title>
        <authorList>
            <person name="Guo X."/>
            <person name="Yin H."/>
            <person name="Liang Y."/>
            <person name="Hu Q."/>
            <person name="Ma L."/>
            <person name="Xiao Y."/>
            <person name="Zhang X."/>
            <person name="Qiu G."/>
            <person name="Liu X."/>
        </authorList>
    </citation>
    <scope>NUCLEOTIDE SEQUENCE [LARGE SCALE GENOMIC DNA]</scope>
    <source>
        <strain evidence="6">YSK</strain>
    </source>
</reference>
<dbReference type="KEGG" id="lfp:Y981_07300"/>
<dbReference type="Pfam" id="PF00155">
    <property type="entry name" value="Aminotran_1_2"/>
    <property type="match status" value="1"/>
</dbReference>
<evidence type="ECO:0000256" key="1">
    <source>
        <dbReference type="ARBA" id="ARBA00001933"/>
    </source>
</evidence>
<dbReference type="InterPro" id="IPR015421">
    <property type="entry name" value="PyrdxlP-dep_Trfase_major"/>
</dbReference>
<dbReference type="GO" id="GO:0030170">
    <property type="term" value="F:pyridoxal phosphate binding"/>
    <property type="evidence" value="ECO:0007669"/>
    <property type="project" value="InterPro"/>
</dbReference>
<evidence type="ECO:0000313" key="5">
    <source>
        <dbReference type="EMBL" id="AIA31764.1"/>
    </source>
</evidence>
<comment type="cofactor">
    <cofactor evidence="1">
        <name>pyridoxal 5'-phosphate</name>
        <dbReference type="ChEBI" id="CHEBI:597326"/>
    </cofactor>
</comment>
<dbReference type="PANTHER" id="PTHR42885:SF1">
    <property type="entry name" value="THREONINE-PHOSPHATE DECARBOXYLASE"/>
    <property type="match status" value="1"/>
</dbReference>
<feature type="region of interest" description="Disordered" evidence="3">
    <location>
        <begin position="1"/>
        <end position="20"/>
    </location>
</feature>
<evidence type="ECO:0000259" key="4">
    <source>
        <dbReference type="Pfam" id="PF00155"/>
    </source>
</evidence>
<dbReference type="HOGENOM" id="CLU_017584_3_2_0"/>
<dbReference type="InterPro" id="IPR015424">
    <property type="entry name" value="PyrdxlP-dep_Trfase"/>
</dbReference>
<dbReference type="Proteomes" id="UP000027059">
    <property type="component" value="Chromosome"/>
</dbReference>
<dbReference type="CDD" id="cd00609">
    <property type="entry name" value="AAT_like"/>
    <property type="match status" value="1"/>
</dbReference>
<keyword evidence="6" id="KW-1185">Reference proteome</keyword>
<proteinExistence type="predicted"/>
<dbReference type="SUPFAM" id="SSF53383">
    <property type="entry name" value="PLP-dependent transferases"/>
    <property type="match status" value="1"/>
</dbReference>
<dbReference type="EMBL" id="CP007243">
    <property type="protein sequence ID" value="AIA31764.1"/>
    <property type="molecule type" value="Genomic_DNA"/>
</dbReference>
<evidence type="ECO:0000256" key="2">
    <source>
        <dbReference type="ARBA" id="ARBA00022898"/>
    </source>
</evidence>
<reference evidence="5 6" key="2">
    <citation type="journal article" date="2015" name="Biomed. Res. Int.">
        <title>Effects of Arsenite Resistance on the Growth and Functional Gene Expression of Leptospirillum ferriphilum and Acidithiobacillus thiooxidans in Pure Culture and Coculture.</title>
        <authorList>
            <person name="Jiang H."/>
            <person name="Liang Y."/>
            <person name="Yin H."/>
            <person name="Xiao Y."/>
            <person name="Guo X."/>
            <person name="Xu Y."/>
            <person name="Hu Q."/>
            <person name="Liu H."/>
            <person name="Liu X."/>
        </authorList>
    </citation>
    <scope>NUCLEOTIDE SEQUENCE [LARGE SCALE GENOMIC DNA]</scope>
    <source>
        <strain evidence="5 6">YSK</strain>
    </source>
</reference>
<dbReference type="InterPro" id="IPR015422">
    <property type="entry name" value="PyrdxlP-dep_Trfase_small"/>
</dbReference>
<sequence length="367" mass="41310">MYRSPEDGNWDHGGDLPRSERSRNEILDASTTVNPFGPPFSLDDMIRQAGERWAFYPDPWSRELAREISGCLHIPSDCLLPGPGATSLIYRWMEVVRPRRLILFEPVFSEYPRAARLYDVPCHFVAGRVPLPFSGEPPSTASQWGVDIFSRYPVEAGDWFVVVNPVNPTGQSFRAIELEELSNRLAQRGAGLLVDESFQDFLGNRDSLLLRINDNNPFLAVLRSLTKVTGLPGIRTGWLAGDREMVEKTGKSLGPWAVGALESVVMEQYYRSFPSDFSRIKMARDRLSSSLSAQGYPVAPGEAPFLFLYTGWGMEAFRIRDDIFHKKGVFLRVADGFGPVSGFDYLRLGFEAFSKPQLIEELFLDLI</sequence>
<gene>
    <name evidence="5" type="ORF">Y981_07300</name>
</gene>
<organism evidence="5 6">
    <name type="scientific">Leptospirillum ferriphilum YSK</name>
    <dbReference type="NCBI Taxonomy" id="1441628"/>
    <lineage>
        <taxon>Bacteria</taxon>
        <taxon>Pseudomonadati</taxon>
        <taxon>Nitrospirota</taxon>
        <taxon>Nitrospiria</taxon>
        <taxon>Nitrospirales</taxon>
        <taxon>Nitrospiraceae</taxon>
        <taxon>Leptospirillum</taxon>
    </lineage>
</organism>
<dbReference type="Gene3D" id="3.40.640.10">
    <property type="entry name" value="Type I PLP-dependent aspartate aminotransferase-like (Major domain)"/>
    <property type="match status" value="1"/>
</dbReference>
<evidence type="ECO:0000256" key="3">
    <source>
        <dbReference type="SAM" id="MobiDB-lite"/>
    </source>
</evidence>
<dbReference type="AlphaFoldDB" id="A0A059XT64"/>
<protein>
    <recommendedName>
        <fullName evidence="4">Aminotransferase class I/classII large domain-containing protein</fullName>
    </recommendedName>
</protein>
<feature type="domain" description="Aminotransferase class I/classII large" evidence="4">
    <location>
        <begin position="47"/>
        <end position="339"/>
    </location>
</feature>
<dbReference type="InterPro" id="IPR004839">
    <property type="entry name" value="Aminotransferase_I/II_large"/>
</dbReference>
<evidence type="ECO:0000313" key="6">
    <source>
        <dbReference type="Proteomes" id="UP000027059"/>
    </source>
</evidence>
<dbReference type="PANTHER" id="PTHR42885">
    <property type="entry name" value="HISTIDINOL-PHOSPHATE AMINOTRANSFERASE-RELATED"/>
    <property type="match status" value="1"/>
</dbReference>
<keyword evidence="2" id="KW-0663">Pyridoxal phosphate</keyword>
<dbReference type="Gene3D" id="3.90.1150.10">
    <property type="entry name" value="Aspartate Aminotransferase, domain 1"/>
    <property type="match status" value="1"/>
</dbReference>
<accession>A0A059XT64</accession>
<name>A0A059XT64_9BACT</name>